<keyword evidence="9" id="KW-0472">Membrane</keyword>
<evidence type="ECO:0000313" key="11">
    <source>
        <dbReference type="EMBL" id="KAK4327384.1"/>
    </source>
</evidence>
<proteinExistence type="inferred from homology"/>
<evidence type="ECO:0000256" key="7">
    <source>
        <dbReference type="ARBA" id="ARBA00023180"/>
    </source>
</evidence>
<evidence type="ECO:0000256" key="3">
    <source>
        <dbReference type="ARBA" id="ARBA00022475"/>
    </source>
</evidence>
<keyword evidence="5" id="KW-0297">G-protein coupled receptor</keyword>
<gene>
    <name evidence="11" type="ORF">Pmani_002147</name>
</gene>
<dbReference type="EMBL" id="JAWZYT010000152">
    <property type="protein sequence ID" value="KAK4327384.1"/>
    <property type="molecule type" value="Genomic_DNA"/>
</dbReference>
<evidence type="ECO:0000259" key="10">
    <source>
        <dbReference type="Pfam" id="PF22572"/>
    </source>
</evidence>
<evidence type="ECO:0000256" key="4">
    <source>
        <dbReference type="ARBA" id="ARBA00022729"/>
    </source>
</evidence>
<accession>A0AAE1QI61</accession>
<dbReference type="Gene3D" id="3.30.450.20">
    <property type="entry name" value="PAS domain"/>
    <property type="match status" value="1"/>
</dbReference>
<keyword evidence="7" id="KW-0325">Glycoprotein</keyword>
<dbReference type="PANTHER" id="PTHR32546">
    <property type="entry name" value="G-PROTEIN COUPLED RECEPTOR 158-RELATED"/>
    <property type="match status" value="1"/>
</dbReference>
<dbReference type="PANTHER" id="PTHR32546:SF25">
    <property type="entry name" value="MIP05539P"/>
    <property type="match status" value="1"/>
</dbReference>
<dbReference type="InterPro" id="IPR043458">
    <property type="entry name" value="GPR158/179"/>
</dbReference>
<feature type="domain" description="GPR158/179 extracellular" evidence="10">
    <location>
        <begin position="649"/>
        <end position="746"/>
    </location>
</feature>
<dbReference type="AlphaFoldDB" id="A0AAE1QI61"/>
<keyword evidence="9" id="KW-0812">Transmembrane</keyword>
<sequence>MNNGGYNDAVTNHFRSPVQQHTGVIVAQFEYHDIDAFDQIDSLFKLVNLDNCFIKPSRDLFLPTETVSHLPDIQQLNIDPIFPNRTNILHLHNMAHSRAFFFSYILQSRFKRPAVNMSDSASEYDPGFMYYFLSTMADVAANPKINASALYFQPNMAYSSSYKAFFNKTMPLFAPRAFRMDDYNDPVHLERISTLNFFQVEDLGAILPKGQRSLNYTLEDYRINEWYYSWLPYANRQQDELTTYQVKIRYANNTNETYVFHGPNAPDEDPGPVKFTRPYFDCGRSNKWSFPAITPIADLHPRHTQFRHIEYPTLTAISVMELDFERIDINQCPKGEGNSGPNSFADTARCKKDTTECEPLDGYGFRRGGYQCRCKPGFRLPNVVRRPYLGEMVERATRYQYSTAFSCAPIGWIQKLPFDYNKMDEYERQQYLSQDYHNVTGAASLRASTINVDEVIEFLKSVTAENCHTFAPDDLILPGDVGFGKESQFENEARMALRLANFLSAFLQIVDHSEIFSGVRVVDRPLTEDQMMGEVLSLILGNSKIWASGMYWDRGKFTNRTLFAPLAYKTTLNTRKFEMEDLARLNSTRDAYVNKPWFRKLKTRWSTNFDDLEKYYLKLKLRHNATGMYSRKYERYPTFYKAAEIHHGQWSVPEFDCTGLVKKWIVHYTAPFFGWDALRAKLEFKGAVRVTMELLNLDIVQCPNEYYVQNAFKDTHRCDRKTSYCVPIQGRGFDTGGYKCECIQGFEYPFEDPITYYDGQLVEAEYLNIIRDEKTRYDFLKCRVAGAAGLQSSFIITLALLLFTLVFRRQ</sequence>
<evidence type="ECO:0000256" key="5">
    <source>
        <dbReference type="ARBA" id="ARBA00023040"/>
    </source>
</evidence>
<feature type="transmembrane region" description="Helical" evidence="9">
    <location>
        <begin position="784"/>
        <end position="807"/>
    </location>
</feature>
<keyword evidence="12" id="KW-1185">Reference proteome</keyword>
<evidence type="ECO:0000256" key="9">
    <source>
        <dbReference type="SAM" id="Phobius"/>
    </source>
</evidence>
<feature type="domain" description="GPR158/179 extracellular" evidence="10">
    <location>
        <begin position="275"/>
        <end position="378"/>
    </location>
</feature>
<protein>
    <recommendedName>
        <fullName evidence="10">GPR158/179 extracellular domain-containing protein</fullName>
    </recommendedName>
</protein>
<evidence type="ECO:0000313" key="12">
    <source>
        <dbReference type="Proteomes" id="UP001292094"/>
    </source>
</evidence>
<reference evidence="11" key="1">
    <citation type="submission" date="2023-11" db="EMBL/GenBank/DDBJ databases">
        <title>Genome assemblies of two species of porcelain crab, Petrolisthes cinctipes and Petrolisthes manimaculis (Anomura: Porcellanidae).</title>
        <authorList>
            <person name="Angst P."/>
        </authorList>
    </citation>
    <scope>NUCLEOTIDE SEQUENCE</scope>
    <source>
        <strain evidence="11">PB745_02</strain>
        <tissue evidence="11">Gill</tissue>
    </source>
</reference>
<dbReference type="GO" id="GO:0005886">
    <property type="term" value="C:plasma membrane"/>
    <property type="evidence" value="ECO:0007669"/>
    <property type="project" value="UniProtKB-SubCell"/>
</dbReference>
<evidence type="ECO:0000256" key="1">
    <source>
        <dbReference type="ARBA" id="ARBA00004651"/>
    </source>
</evidence>
<evidence type="ECO:0000256" key="6">
    <source>
        <dbReference type="ARBA" id="ARBA00023170"/>
    </source>
</evidence>
<comment type="similarity">
    <text evidence="2">Belongs to the G-protein coupled receptor 3 family.</text>
</comment>
<comment type="caution">
    <text evidence="11">The sequence shown here is derived from an EMBL/GenBank/DDBJ whole genome shotgun (WGS) entry which is preliminary data.</text>
</comment>
<dbReference type="InterPro" id="IPR054714">
    <property type="entry name" value="GPR158_179_extracellular"/>
</dbReference>
<keyword evidence="8" id="KW-0807">Transducer</keyword>
<name>A0AAE1QI61_9EUCA</name>
<dbReference type="Proteomes" id="UP001292094">
    <property type="component" value="Unassembled WGS sequence"/>
</dbReference>
<keyword evidence="9" id="KW-1133">Transmembrane helix</keyword>
<dbReference type="GO" id="GO:0004930">
    <property type="term" value="F:G protein-coupled receptor activity"/>
    <property type="evidence" value="ECO:0007669"/>
    <property type="project" value="UniProtKB-KW"/>
</dbReference>
<keyword evidence="3" id="KW-1003">Cell membrane</keyword>
<evidence type="ECO:0000256" key="2">
    <source>
        <dbReference type="ARBA" id="ARBA00007242"/>
    </source>
</evidence>
<keyword evidence="4" id="KW-0732">Signal</keyword>
<keyword evidence="6" id="KW-0675">Receptor</keyword>
<evidence type="ECO:0000256" key="8">
    <source>
        <dbReference type="ARBA" id="ARBA00023224"/>
    </source>
</evidence>
<organism evidence="11 12">
    <name type="scientific">Petrolisthes manimaculis</name>
    <dbReference type="NCBI Taxonomy" id="1843537"/>
    <lineage>
        <taxon>Eukaryota</taxon>
        <taxon>Metazoa</taxon>
        <taxon>Ecdysozoa</taxon>
        <taxon>Arthropoda</taxon>
        <taxon>Crustacea</taxon>
        <taxon>Multicrustacea</taxon>
        <taxon>Malacostraca</taxon>
        <taxon>Eumalacostraca</taxon>
        <taxon>Eucarida</taxon>
        <taxon>Decapoda</taxon>
        <taxon>Pleocyemata</taxon>
        <taxon>Anomura</taxon>
        <taxon>Galatheoidea</taxon>
        <taxon>Porcellanidae</taxon>
        <taxon>Petrolisthes</taxon>
    </lineage>
</organism>
<comment type="subcellular location">
    <subcellularLocation>
        <location evidence="1">Cell membrane</location>
        <topology evidence="1">Multi-pass membrane protein</topology>
    </subcellularLocation>
</comment>
<dbReference type="Pfam" id="PF22572">
    <property type="entry name" value="GPR158_179_EC"/>
    <property type="match status" value="2"/>
</dbReference>